<feature type="disulfide bond" evidence="8">
    <location>
        <begin position="284"/>
        <end position="294"/>
    </location>
</feature>
<proteinExistence type="predicted"/>
<feature type="transmembrane region" description="Helical" evidence="10">
    <location>
        <begin position="1236"/>
        <end position="1258"/>
    </location>
</feature>
<dbReference type="PROSITE" id="PS00211">
    <property type="entry name" value="ABC_TRANSPORTER_1"/>
    <property type="match status" value="1"/>
</dbReference>
<evidence type="ECO:0000256" key="7">
    <source>
        <dbReference type="ARBA" id="ARBA00023136"/>
    </source>
</evidence>
<feature type="transmembrane region" description="Helical" evidence="10">
    <location>
        <begin position="1324"/>
        <end position="1344"/>
    </location>
</feature>
<dbReference type="InterPro" id="IPR003439">
    <property type="entry name" value="ABC_transporter-like_ATP-bd"/>
</dbReference>
<organism evidence="14 15">
    <name type="scientific">Chloropicon roscoffensis</name>
    <dbReference type="NCBI Taxonomy" id="1461544"/>
    <lineage>
        <taxon>Eukaryota</taxon>
        <taxon>Viridiplantae</taxon>
        <taxon>Chlorophyta</taxon>
        <taxon>Chloropicophyceae</taxon>
        <taxon>Chloropicales</taxon>
        <taxon>Chloropicaceae</taxon>
        <taxon>Chloropicon</taxon>
    </lineage>
</organism>
<dbReference type="PROSITE" id="PS50026">
    <property type="entry name" value="EGF_3"/>
    <property type="match status" value="1"/>
</dbReference>
<accession>A0AAX4PMK7</accession>
<evidence type="ECO:0000256" key="11">
    <source>
        <dbReference type="SAM" id="SignalP"/>
    </source>
</evidence>
<dbReference type="Pfam" id="PF01061">
    <property type="entry name" value="ABC2_membrane"/>
    <property type="match status" value="1"/>
</dbReference>
<feature type="compositionally biased region" description="Polar residues" evidence="9">
    <location>
        <begin position="680"/>
        <end position="694"/>
    </location>
</feature>
<dbReference type="PANTHER" id="PTHR48041:SF2">
    <property type="entry name" value="ATP-DEPENDENT PERMEASE-RELATED"/>
    <property type="match status" value="1"/>
</dbReference>
<evidence type="ECO:0000256" key="3">
    <source>
        <dbReference type="ARBA" id="ARBA00022692"/>
    </source>
</evidence>
<dbReference type="InterPro" id="IPR027417">
    <property type="entry name" value="P-loop_NTPase"/>
</dbReference>
<keyword evidence="4" id="KW-0547">Nucleotide-binding</keyword>
<dbReference type="InterPro" id="IPR050352">
    <property type="entry name" value="ABCG_transporters"/>
</dbReference>
<keyword evidence="15" id="KW-1185">Reference proteome</keyword>
<feature type="transmembrane region" description="Helical" evidence="10">
    <location>
        <begin position="586"/>
        <end position="606"/>
    </location>
</feature>
<evidence type="ECO:0000256" key="1">
    <source>
        <dbReference type="ARBA" id="ARBA00004141"/>
    </source>
</evidence>
<dbReference type="CDD" id="cd03213">
    <property type="entry name" value="ABCG_EPDR"/>
    <property type="match status" value="1"/>
</dbReference>
<feature type="signal peptide" evidence="11">
    <location>
        <begin position="1"/>
        <end position="36"/>
    </location>
</feature>
<dbReference type="GO" id="GO:0016020">
    <property type="term" value="C:membrane"/>
    <property type="evidence" value="ECO:0007669"/>
    <property type="project" value="UniProtKB-SubCell"/>
</dbReference>
<evidence type="ECO:0000256" key="5">
    <source>
        <dbReference type="ARBA" id="ARBA00022840"/>
    </source>
</evidence>
<evidence type="ECO:0000256" key="10">
    <source>
        <dbReference type="SAM" id="Phobius"/>
    </source>
</evidence>
<feature type="transmembrane region" description="Helical" evidence="10">
    <location>
        <begin position="1095"/>
        <end position="1115"/>
    </location>
</feature>
<evidence type="ECO:0000259" key="13">
    <source>
        <dbReference type="PROSITE" id="PS50893"/>
    </source>
</evidence>
<dbReference type="Gene3D" id="3.40.50.300">
    <property type="entry name" value="P-loop containing nucleotide triphosphate hydrolases"/>
    <property type="match status" value="1"/>
</dbReference>
<dbReference type="PROSITE" id="PS00022">
    <property type="entry name" value="EGF_1"/>
    <property type="match status" value="1"/>
</dbReference>
<dbReference type="Proteomes" id="UP001472866">
    <property type="component" value="Chromosome 17"/>
</dbReference>
<feature type="transmembrane region" description="Helical" evidence="10">
    <location>
        <begin position="1172"/>
        <end position="1199"/>
    </location>
</feature>
<dbReference type="PROSITE" id="PS50893">
    <property type="entry name" value="ABC_TRANSPORTER_2"/>
    <property type="match status" value="1"/>
</dbReference>
<evidence type="ECO:0000256" key="6">
    <source>
        <dbReference type="ARBA" id="ARBA00022989"/>
    </source>
</evidence>
<dbReference type="PANTHER" id="PTHR48041">
    <property type="entry name" value="ABC TRANSPORTER G FAMILY MEMBER 28"/>
    <property type="match status" value="1"/>
</dbReference>
<comment type="caution">
    <text evidence="8">Lacks conserved residue(s) required for the propagation of feature annotation.</text>
</comment>
<protein>
    <submittedName>
        <fullName evidence="14">Broad substrate specificity ATP-binding cassette transporter</fullName>
    </submittedName>
</protein>
<evidence type="ECO:0000313" key="15">
    <source>
        <dbReference type="Proteomes" id="UP001472866"/>
    </source>
</evidence>
<feature type="region of interest" description="Disordered" evidence="9">
    <location>
        <begin position="673"/>
        <end position="704"/>
    </location>
</feature>
<dbReference type="SUPFAM" id="SSF52540">
    <property type="entry name" value="P-loop containing nucleoside triphosphate hydrolases"/>
    <property type="match status" value="1"/>
</dbReference>
<dbReference type="InterPro" id="IPR017871">
    <property type="entry name" value="ABC_transporter-like_CS"/>
</dbReference>
<dbReference type="InterPro" id="IPR003593">
    <property type="entry name" value="AAA+_ATPase"/>
</dbReference>
<dbReference type="Pfam" id="PF19055">
    <property type="entry name" value="ABC2_membrane_7"/>
    <property type="match status" value="1"/>
</dbReference>
<feature type="domain" description="EGF-like" evidence="12">
    <location>
        <begin position="280"/>
        <end position="318"/>
    </location>
</feature>
<evidence type="ECO:0000259" key="12">
    <source>
        <dbReference type="PROSITE" id="PS50026"/>
    </source>
</evidence>
<feature type="domain" description="ABC transporter" evidence="13">
    <location>
        <begin position="726"/>
        <end position="975"/>
    </location>
</feature>
<dbReference type="GO" id="GO:0005524">
    <property type="term" value="F:ATP binding"/>
    <property type="evidence" value="ECO:0007669"/>
    <property type="project" value="UniProtKB-KW"/>
</dbReference>
<feature type="disulfide bond" evidence="8">
    <location>
        <begin position="308"/>
        <end position="317"/>
    </location>
</feature>
<gene>
    <name evidence="14" type="ORF">HKI87_17g84610</name>
</gene>
<dbReference type="Pfam" id="PF00005">
    <property type="entry name" value="ABC_tran"/>
    <property type="match status" value="1"/>
</dbReference>
<dbReference type="GO" id="GO:0140359">
    <property type="term" value="F:ABC-type transporter activity"/>
    <property type="evidence" value="ECO:0007669"/>
    <property type="project" value="InterPro"/>
</dbReference>
<keyword evidence="11" id="KW-0732">Signal</keyword>
<name>A0AAX4PMK7_9CHLO</name>
<sequence>MRASSPSSSSSSSLRGILALLLVVLVALGSLFGARAADGDGGPTHPHDEGACVLRLDLDPTTSSLEIGGSVVTPLSIPITQTSPSAGLFGAMYVQVNHADLVAQDSVDAIPVGECPEDGLSILSEDTNTTFRFVSPPDVLKQDQLRVWPTALDVEVKLAATTFADLTFHDLALEILTYDFVVRPDPNGANASVFEVEALWRVQSGIGSAVSMILGPGGGRTYVDMAGLNTTVTMAGTFDWEGRKVHLNSVVSAGFDLKDGDIADGVTAAVAFDTVVNADGVLGCPESCMLHGKCVPLGTNSSEFGCQCECGWSGPSCDVPSGYCGAFPSANATSVIYQSAPAATPTTWGAGNNSSAVDEYLAEAKSLKEECDLKPEDCGEHRAFNENFCSCECQVGWAGADCHMCTNNAACQIEELGEECDNSLVYSNKTSEKEYSCYLRESDPVRDFLQGDIRATCVVEERYCSIRLGSFSDSQPHIQCNVMDCAFTQGSGHVNCNDLGCQCHPILGCPDYIPQEIIDVMQDAQGLKAGVLCDWRADEQQWVCEVSVEGLPITVEGICTQGKCISGEENVKVDAAPLDNVSPPGLLLALAGILGGVLLALALFFLSTNLCRMHLKKVLAKHGRYGGSAVSNLLLPGSTFTFTNIKCVLASDQSAKVGNKVAPLLNRILHPRKASRESKSTASSGSFELSGTQRSRAESLRSMHSHGANHCSLEKFPDEIKTIRVMSDSDLFKNLDHVSRGGKKTILHSISGGSQKGLVMAIMGPSGSGKSTLLNILAGGNSQINNCKISGLIQIDGQPRDQWFSKIAAHVPQEDNQIPTLTVRECVMYSAMLRLPWHWEKREKVSHVDQVLKELGLKKVADSQVGGSGGAIRGVSGGERRRVSIGMELVTSPKILFLDEPTSGLDSYTAASIMSTLTRLARNGRMVFLSLHQPSEAVFKELDKILLLARGHAVYCGDASTVHDYFADMGFPCPAESNIADHILEVVSKYDSCEKLVRGSKSLAPAEDDCSAQIRVAIDKAEAGVNVNMEIVPVKRTRSQTAFVEVDMTPSTRAVLDLSPTRKGNLVAADSYQPLDSQLVILFWRTWTDILRHPALLKLHLVVSILVGAATALIFQNVPNDLAGIQNRAGCIFFTLTFFAFGSLTSIDLFISERAVFTREAQGGYYRVGTYFFAKAVLDGLLLRVLPAVLYSVIMYWAIGLRNTPSHVCVFFATLALFNLAAGALSMVIATVSPTAGFASLATIVALLVGLLFGGFLANADALPPWLSWMQYCSIFFYGFEILFTNEIAGLVVNFDAAGLNVNVKGDLFLDTFNFSPDDLSRDIIALFAIYVCLLILAYLLLAWKANKSDINVQSNENTEKKGFFSRLAFWKK</sequence>
<reference evidence="14 15" key="1">
    <citation type="submission" date="2024-03" db="EMBL/GenBank/DDBJ databases">
        <title>Complete genome sequence of the green alga Chloropicon roscoffensis RCC1871.</title>
        <authorList>
            <person name="Lemieux C."/>
            <person name="Pombert J.-F."/>
            <person name="Otis C."/>
            <person name="Turmel M."/>
        </authorList>
    </citation>
    <scope>NUCLEOTIDE SEQUENCE [LARGE SCALE GENOMIC DNA]</scope>
    <source>
        <strain evidence="14 15">RCC1871</strain>
    </source>
</reference>
<comment type="subcellular location">
    <subcellularLocation>
        <location evidence="1">Membrane</location>
        <topology evidence="1">Multi-pass membrane protein</topology>
    </subcellularLocation>
</comment>
<dbReference type="SMART" id="SM00382">
    <property type="entry name" value="AAA"/>
    <property type="match status" value="1"/>
</dbReference>
<keyword evidence="8" id="KW-1015">Disulfide bond</keyword>
<keyword evidence="5 14" id="KW-0067">ATP-binding</keyword>
<feature type="transmembrane region" description="Helical" evidence="10">
    <location>
        <begin position="1205"/>
        <end position="1229"/>
    </location>
</feature>
<evidence type="ECO:0000256" key="4">
    <source>
        <dbReference type="ARBA" id="ARBA00022741"/>
    </source>
</evidence>
<keyword evidence="7 10" id="KW-0472">Membrane</keyword>
<dbReference type="InterPro" id="IPR000742">
    <property type="entry name" value="EGF"/>
</dbReference>
<dbReference type="InterPro" id="IPR043926">
    <property type="entry name" value="ABCG_dom"/>
</dbReference>
<dbReference type="EMBL" id="CP151517">
    <property type="protein sequence ID" value="WZN66890.1"/>
    <property type="molecule type" value="Genomic_DNA"/>
</dbReference>
<dbReference type="PROSITE" id="PS01186">
    <property type="entry name" value="EGF_2"/>
    <property type="match status" value="1"/>
</dbReference>
<dbReference type="GO" id="GO:0016887">
    <property type="term" value="F:ATP hydrolysis activity"/>
    <property type="evidence" value="ECO:0007669"/>
    <property type="project" value="InterPro"/>
</dbReference>
<evidence type="ECO:0000313" key="14">
    <source>
        <dbReference type="EMBL" id="WZN66890.1"/>
    </source>
</evidence>
<evidence type="ECO:0000256" key="2">
    <source>
        <dbReference type="ARBA" id="ARBA00022448"/>
    </source>
</evidence>
<dbReference type="InterPro" id="IPR013525">
    <property type="entry name" value="ABC2_TM"/>
</dbReference>
<keyword evidence="8" id="KW-0245">EGF-like domain</keyword>
<evidence type="ECO:0000256" key="9">
    <source>
        <dbReference type="SAM" id="MobiDB-lite"/>
    </source>
</evidence>
<keyword evidence="6 10" id="KW-1133">Transmembrane helix</keyword>
<keyword evidence="2" id="KW-0813">Transport</keyword>
<feature type="chain" id="PRO_5043926487" evidence="11">
    <location>
        <begin position="37"/>
        <end position="1373"/>
    </location>
</feature>
<evidence type="ECO:0000256" key="8">
    <source>
        <dbReference type="PROSITE-ProRule" id="PRU00076"/>
    </source>
</evidence>
<feature type="transmembrane region" description="Helical" evidence="10">
    <location>
        <begin position="1127"/>
        <end position="1151"/>
    </location>
</feature>
<keyword evidence="3 10" id="KW-0812">Transmembrane</keyword>